<dbReference type="Proteomes" id="UP000253740">
    <property type="component" value="Unassembled WGS sequence"/>
</dbReference>
<keyword evidence="1" id="KW-0812">Transmembrane</keyword>
<feature type="transmembrane region" description="Helical" evidence="1">
    <location>
        <begin position="60"/>
        <end position="80"/>
    </location>
</feature>
<name>A0A0K8QP06_9GAMM</name>
<reference evidence="2" key="1">
    <citation type="submission" date="2015-03" db="EMBL/GenBank/DDBJ databases">
        <title>Draft genome sequence of Mizugakiibacter sediminis skMP5.</title>
        <authorList>
            <person name="Watanabe T."/>
            <person name="Kojima H."/>
            <person name="Fukui M."/>
        </authorList>
    </citation>
    <scope>NUCLEOTIDE SEQUENCE</scope>
    <source>
        <strain evidence="2">SkMP5</strain>
    </source>
</reference>
<evidence type="ECO:0000256" key="1">
    <source>
        <dbReference type="SAM" id="Phobius"/>
    </source>
</evidence>
<feature type="transmembrane region" description="Helical" evidence="1">
    <location>
        <begin position="132"/>
        <end position="151"/>
    </location>
</feature>
<dbReference type="RefSeq" id="WP_062537214.1">
    <property type="nucleotide sequence ID" value="NZ_DF970221.1"/>
</dbReference>
<evidence type="ECO:0008006" key="5">
    <source>
        <dbReference type="Google" id="ProtNLM"/>
    </source>
</evidence>
<proteinExistence type="predicted"/>
<evidence type="ECO:0000313" key="4">
    <source>
        <dbReference type="Proteomes" id="UP000253740"/>
    </source>
</evidence>
<sequence length="155" mass="15927">MRRHPTPFAILAGGAIAGALDIAFAITFAVLRGGTAMRLLQTIASGLLGAAAYDGGWPTAALGFVLHFAMALLIAAIFCLASRRLPVLTRRAPAAGMLYGFGVFLAMRLVVLPLSAYPHPVTFAPLASALDLGSHMFFVGLPIALAARAAGKPAG</sequence>
<evidence type="ECO:0000313" key="3">
    <source>
        <dbReference type="EMBL" id="GAP66619.1"/>
    </source>
</evidence>
<protein>
    <recommendedName>
        <fullName evidence="5">DUF1440 domain-containing protein</fullName>
    </recommendedName>
</protein>
<dbReference type="HOGENOM" id="CLU_135599_1_0_6"/>
<dbReference type="EMBL" id="DF952379">
    <property type="protein sequence ID" value="GAN45159.1"/>
    <property type="molecule type" value="Genomic_DNA"/>
</dbReference>
<organism evidence="3">
    <name type="scientific">Mizugakiibacter sediminis</name>
    <dbReference type="NCBI Taxonomy" id="1475481"/>
    <lineage>
        <taxon>Bacteria</taxon>
        <taxon>Pseudomonadati</taxon>
        <taxon>Pseudomonadota</taxon>
        <taxon>Gammaproteobacteria</taxon>
        <taxon>Lysobacterales</taxon>
        <taxon>Rhodanobacteraceae</taxon>
        <taxon>Mizugakiibacter</taxon>
    </lineage>
</organism>
<accession>A0A0K8QP06</accession>
<keyword evidence="1" id="KW-1133">Transmembrane helix</keyword>
<dbReference type="EMBL" id="DF970221">
    <property type="protein sequence ID" value="GAP66619.1"/>
    <property type="molecule type" value="Genomic_DNA"/>
</dbReference>
<evidence type="ECO:0000313" key="2">
    <source>
        <dbReference type="EMBL" id="GAN45159.1"/>
    </source>
</evidence>
<reference evidence="3" key="2">
    <citation type="submission" date="2015-08" db="EMBL/GenBank/DDBJ databases">
        <title>Complete DNA Sequence of Pseudomonas syringae pv. actinidiae, the Causal Agent of Kiwifruit Canker Disease.</title>
        <authorList>
            <person name="Rikkerink E.H.A."/>
            <person name="Fineran P.C."/>
        </authorList>
    </citation>
    <scope>NUCLEOTIDE SEQUENCE</scope>
    <source>
        <strain evidence="3">SkMP5</strain>
    </source>
</reference>
<dbReference type="AlphaFoldDB" id="A0A0K8QP06"/>
<feature type="transmembrane region" description="Helical" evidence="1">
    <location>
        <begin position="92"/>
        <end position="112"/>
    </location>
</feature>
<gene>
    <name evidence="2" type="ORF">MBSD_1699</name>
    <name evidence="3" type="ORF">MBSD_n1930</name>
</gene>
<keyword evidence="4" id="KW-1185">Reference proteome</keyword>
<dbReference type="STRING" id="1475481.GCA_000953855_01972"/>
<keyword evidence="1" id="KW-0472">Membrane</keyword>